<dbReference type="InterPro" id="IPR023366">
    <property type="entry name" value="ATP_synth_asu-like_sf"/>
</dbReference>
<dbReference type="NCBIfam" id="NF006767">
    <property type="entry name" value="PRK09289.1"/>
    <property type="match status" value="1"/>
</dbReference>
<dbReference type="RefSeq" id="WP_259099591.1">
    <property type="nucleotide sequence ID" value="NZ_CP130454.1"/>
</dbReference>
<organism evidence="12 13">
    <name type="scientific">Candidatus Fervidibacter sacchari</name>
    <dbReference type="NCBI Taxonomy" id="1448929"/>
    <lineage>
        <taxon>Bacteria</taxon>
        <taxon>Candidatus Fervidibacterota</taxon>
        <taxon>Candidatus Fervidibacter</taxon>
    </lineage>
</organism>
<dbReference type="NCBIfam" id="TIGR00187">
    <property type="entry name" value="ribE"/>
    <property type="match status" value="1"/>
</dbReference>
<comment type="function">
    <text evidence="2">Catalyzes the dismutation of two molecules of 6,7-dimethyl-8-ribityllumazine, resulting in the formation of riboflavin and 5-amino-6-(D-ribitylamino)uracil.</text>
</comment>
<keyword evidence="13" id="KW-1185">Reference proteome</keyword>
<comment type="pathway">
    <text evidence="3">Cofactor biosynthesis; riboflavin biosynthesis; riboflavin from 2-hydroxy-3-oxobutyl phosphate and 5-amino-6-(D-ribitylamino)uracil: step 2/2.</text>
</comment>
<dbReference type="Gene3D" id="2.40.30.20">
    <property type="match status" value="2"/>
</dbReference>
<evidence type="ECO:0000256" key="10">
    <source>
        <dbReference type="PROSITE-ProRule" id="PRU00524"/>
    </source>
</evidence>
<dbReference type="PANTHER" id="PTHR21098">
    <property type="entry name" value="RIBOFLAVIN SYNTHASE ALPHA CHAIN"/>
    <property type="match status" value="1"/>
</dbReference>
<evidence type="ECO:0000256" key="3">
    <source>
        <dbReference type="ARBA" id="ARBA00004887"/>
    </source>
</evidence>
<evidence type="ECO:0000256" key="1">
    <source>
        <dbReference type="ARBA" id="ARBA00000968"/>
    </source>
</evidence>
<dbReference type="PANTHER" id="PTHR21098:SF12">
    <property type="entry name" value="RIBOFLAVIN SYNTHASE"/>
    <property type="match status" value="1"/>
</dbReference>
<proteinExistence type="predicted"/>
<dbReference type="Pfam" id="PF00677">
    <property type="entry name" value="Lum_binding"/>
    <property type="match status" value="2"/>
</dbReference>
<feature type="domain" description="Lumazine-binding" evidence="11">
    <location>
        <begin position="1"/>
        <end position="95"/>
    </location>
</feature>
<evidence type="ECO:0000256" key="2">
    <source>
        <dbReference type="ARBA" id="ARBA00002803"/>
    </source>
</evidence>
<dbReference type="InterPro" id="IPR001783">
    <property type="entry name" value="Lumazine-bd"/>
</dbReference>
<keyword evidence="6" id="KW-0686">Riboflavin biosynthesis</keyword>
<gene>
    <name evidence="12" type="ORF">M2350_002846</name>
</gene>
<keyword evidence="8" id="KW-0677">Repeat</keyword>
<evidence type="ECO:0000256" key="7">
    <source>
        <dbReference type="ARBA" id="ARBA00022679"/>
    </source>
</evidence>
<evidence type="ECO:0000259" key="11">
    <source>
        <dbReference type="PROSITE" id="PS51177"/>
    </source>
</evidence>
<protein>
    <recommendedName>
        <fullName evidence="5 9">Riboflavin synthase</fullName>
        <ecNumber evidence="4 9">2.5.1.9</ecNumber>
    </recommendedName>
</protein>
<evidence type="ECO:0000313" key="12">
    <source>
        <dbReference type="EMBL" id="MCS3920417.1"/>
    </source>
</evidence>
<feature type="repeat" description="Lumazine-binding" evidence="10">
    <location>
        <begin position="1"/>
        <end position="95"/>
    </location>
</feature>
<dbReference type="PIRSF" id="PIRSF000498">
    <property type="entry name" value="Riboflavin_syn_A"/>
    <property type="match status" value="1"/>
</dbReference>
<evidence type="ECO:0000256" key="8">
    <source>
        <dbReference type="ARBA" id="ARBA00022737"/>
    </source>
</evidence>
<dbReference type="InterPro" id="IPR026017">
    <property type="entry name" value="Lumazine-bd_dom"/>
</dbReference>
<dbReference type="InterPro" id="IPR017938">
    <property type="entry name" value="Riboflavin_synthase-like_b-brl"/>
</dbReference>
<accession>A0ABT2ER70</accession>
<comment type="catalytic activity">
    <reaction evidence="1">
        <text>2 6,7-dimethyl-8-(1-D-ribityl)lumazine + H(+) = 5-amino-6-(D-ribitylamino)uracil + riboflavin</text>
        <dbReference type="Rhea" id="RHEA:20772"/>
        <dbReference type="ChEBI" id="CHEBI:15378"/>
        <dbReference type="ChEBI" id="CHEBI:15934"/>
        <dbReference type="ChEBI" id="CHEBI:57986"/>
        <dbReference type="ChEBI" id="CHEBI:58201"/>
        <dbReference type="EC" id="2.5.1.9"/>
    </reaction>
</comment>
<evidence type="ECO:0000313" key="13">
    <source>
        <dbReference type="Proteomes" id="UP001204798"/>
    </source>
</evidence>
<evidence type="ECO:0000256" key="4">
    <source>
        <dbReference type="ARBA" id="ARBA00012827"/>
    </source>
</evidence>
<dbReference type="CDD" id="cd00402">
    <property type="entry name" value="Riboflavin_synthase_like"/>
    <property type="match status" value="1"/>
</dbReference>
<feature type="domain" description="Lumazine-binding" evidence="11">
    <location>
        <begin position="96"/>
        <end position="192"/>
    </location>
</feature>
<evidence type="ECO:0000256" key="9">
    <source>
        <dbReference type="NCBIfam" id="TIGR00187"/>
    </source>
</evidence>
<dbReference type="Proteomes" id="UP001204798">
    <property type="component" value="Unassembled WGS sequence"/>
</dbReference>
<name>A0ABT2ER70_9BACT</name>
<sequence length="212" mass="23313">MFTGIIEEVGEIAQTQRRGMAVFFGIRASFAKELREGDSVCVNGACLTVVAVQPPLFWVEAVEETLARTNLGFLKPGDKVNLERALSVTGRFGGHFVQGHVDGTGVIAQIVPRLRSKVMQIHTPKELMQYIVPKGSIAVDGVSLTVVDVGADWFTVSLIPFTLEHTTLGLRKVGDVVNLEVDILAKYVRHMLQAFEGQKSPDERLRQLLTEL</sequence>
<reference evidence="12 13" key="1">
    <citation type="submission" date="2022-08" db="EMBL/GenBank/DDBJ databases">
        <title>Bacterial and archaeal communities from various locations to study Microbial Dark Matter (Phase II).</title>
        <authorList>
            <person name="Stepanauskas R."/>
        </authorList>
    </citation>
    <scope>NUCLEOTIDE SEQUENCE [LARGE SCALE GENOMIC DNA]</scope>
    <source>
        <strain evidence="12 13">PD1</strain>
    </source>
</reference>
<dbReference type="NCBIfam" id="NF009566">
    <property type="entry name" value="PRK13020.1"/>
    <property type="match status" value="1"/>
</dbReference>
<dbReference type="PROSITE" id="PS51177">
    <property type="entry name" value="LUMAZINE_BIND"/>
    <property type="match status" value="2"/>
</dbReference>
<comment type="caution">
    <text evidence="12">The sequence shown here is derived from an EMBL/GenBank/DDBJ whole genome shotgun (WGS) entry which is preliminary data.</text>
</comment>
<dbReference type="EC" id="2.5.1.9" evidence="4 9"/>
<keyword evidence="7 12" id="KW-0808">Transferase</keyword>
<dbReference type="SUPFAM" id="SSF63380">
    <property type="entry name" value="Riboflavin synthase domain-like"/>
    <property type="match status" value="2"/>
</dbReference>
<dbReference type="GO" id="GO:0004746">
    <property type="term" value="F:riboflavin synthase activity"/>
    <property type="evidence" value="ECO:0007669"/>
    <property type="project" value="UniProtKB-EC"/>
</dbReference>
<dbReference type="EMBL" id="JANUCP010000005">
    <property type="protein sequence ID" value="MCS3920417.1"/>
    <property type="molecule type" value="Genomic_DNA"/>
</dbReference>
<evidence type="ECO:0000256" key="6">
    <source>
        <dbReference type="ARBA" id="ARBA00022619"/>
    </source>
</evidence>
<evidence type="ECO:0000256" key="5">
    <source>
        <dbReference type="ARBA" id="ARBA00013950"/>
    </source>
</evidence>
<feature type="repeat" description="Lumazine-binding" evidence="10">
    <location>
        <begin position="96"/>
        <end position="192"/>
    </location>
</feature>